<comment type="caution">
    <text evidence="2">The sequence shown here is derived from an EMBL/GenBank/DDBJ whole genome shotgun (WGS) entry which is preliminary data.</text>
</comment>
<dbReference type="EMBL" id="JAHYIQ010000007">
    <property type="protein sequence ID" value="KAK1130348.1"/>
    <property type="molecule type" value="Genomic_DNA"/>
</dbReference>
<organism evidence="2 3">
    <name type="scientific">Melipona bicolor</name>
    <dbReference type="NCBI Taxonomy" id="60889"/>
    <lineage>
        <taxon>Eukaryota</taxon>
        <taxon>Metazoa</taxon>
        <taxon>Ecdysozoa</taxon>
        <taxon>Arthropoda</taxon>
        <taxon>Hexapoda</taxon>
        <taxon>Insecta</taxon>
        <taxon>Pterygota</taxon>
        <taxon>Neoptera</taxon>
        <taxon>Endopterygota</taxon>
        <taxon>Hymenoptera</taxon>
        <taxon>Apocrita</taxon>
        <taxon>Aculeata</taxon>
        <taxon>Apoidea</taxon>
        <taxon>Anthophila</taxon>
        <taxon>Apidae</taxon>
        <taxon>Melipona</taxon>
    </lineage>
</organism>
<dbReference type="AlphaFoldDB" id="A0AA40G3P4"/>
<evidence type="ECO:0000313" key="3">
    <source>
        <dbReference type="Proteomes" id="UP001177670"/>
    </source>
</evidence>
<feature type="region of interest" description="Disordered" evidence="1">
    <location>
        <begin position="1"/>
        <end position="38"/>
    </location>
</feature>
<feature type="compositionally biased region" description="Low complexity" evidence="1">
    <location>
        <begin position="81"/>
        <end position="95"/>
    </location>
</feature>
<gene>
    <name evidence="2" type="ORF">K0M31_018484</name>
</gene>
<evidence type="ECO:0000313" key="2">
    <source>
        <dbReference type="EMBL" id="KAK1130348.1"/>
    </source>
</evidence>
<name>A0AA40G3P4_9HYME</name>
<evidence type="ECO:0000256" key="1">
    <source>
        <dbReference type="SAM" id="MobiDB-lite"/>
    </source>
</evidence>
<accession>A0AA40G3P4</accession>
<sequence>MEGKGFRQGLAHHRSNEPSPRGQKKDAEEQRHREEEPFFCIESSNLARPGYTFPDQKSCFIPAGLEPARGNNYGAHLKTGSLSPRVSRPSPFSSFDETSSDDHAATTT</sequence>
<feature type="region of interest" description="Disordered" evidence="1">
    <location>
        <begin position="68"/>
        <end position="108"/>
    </location>
</feature>
<reference evidence="2" key="1">
    <citation type="submission" date="2021-10" db="EMBL/GenBank/DDBJ databases">
        <title>Melipona bicolor Genome sequencing and assembly.</title>
        <authorList>
            <person name="Araujo N.S."/>
            <person name="Arias M.C."/>
        </authorList>
    </citation>
    <scope>NUCLEOTIDE SEQUENCE</scope>
    <source>
        <strain evidence="2">USP_2M_L1-L4_2017</strain>
        <tissue evidence="2">Whole body</tissue>
    </source>
</reference>
<proteinExistence type="predicted"/>
<protein>
    <submittedName>
        <fullName evidence="2">Uncharacterized protein</fullName>
    </submittedName>
</protein>
<dbReference type="Proteomes" id="UP001177670">
    <property type="component" value="Unassembled WGS sequence"/>
</dbReference>
<keyword evidence="3" id="KW-1185">Reference proteome</keyword>
<feature type="compositionally biased region" description="Basic and acidic residues" evidence="1">
    <location>
        <begin position="23"/>
        <end position="36"/>
    </location>
</feature>